<reference evidence="1 2" key="1">
    <citation type="journal article" date="2006" name="Science">
        <title>Phytophthora genome sequences uncover evolutionary origins and mechanisms of pathogenesis.</title>
        <authorList>
            <person name="Tyler B.M."/>
            <person name="Tripathy S."/>
            <person name="Zhang X."/>
            <person name="Dehal P."/>
            <person name="Jiang R.H."/>
            <person name="Aerts A."/>
            <person name="Arredondo F.D."/>
            <person name="Baxter L."/>
            <person name="Bensasson D."/>
            <person name="Beynon J.L."/>
            <person name="Chapman J."/>
            <person name="Damasceno C.M."/>
            <person name="Dorrance A.E."/>
            <person name="Dou D."/>
            <person name="Dickerman A.W."/>
            <person name="Dubchak I.L."/>
            <person name="Garbelotto M."/>
            <person name="Gijzen M."/>
            <person name="Gordon S.G."/>
            <person name="Govers F."/>
            <person name="Grunwald N.J."/>
            <person name="Huang W."/>
            <person name="Ivors K.L."/>
            <person name="Jones R.W."/>
            <person name="Kamoun S."/>
            <person name="Krampis K."/>
            <person name="Lamour K.H."/>
            <person name="Lee M.K."/>
            <person name="McDonald W.H."/>
            <person name="Medina M."/>
            <person name="Meijer H.J."/>
            <person name="Nordberg E.K."/>
            <person name="Maclean D.J."/>
            <person name="Ospina-Giraldo M.D."/>
            <person name="Morris P.F."/>
            <person name="Phuntumart V."/>
            <person name="Putnam N.H."/>
            <person name="Rash S."/>
            <person name="Rose J.K."/>
            <person name="Sakihama Y."/>
            <person name="Salamov A.A."/>
            <person name="Savidor A."/>
            <person name="Scheuring C.F."/>
            <person name="Smith B.M."/>
            <person name="Sobral B.W."/>
            <person name="Terry A."/>
            <person name="Torto-Alalibo T.A."/>
            <person name="Win J."/>
            <person name="Xu Z."/>
            <person name="Zhang H."/>
            <person name="Grigoriev I.V."/>
            <person name="Rokhsar D.S."/>
            <person name="Boore J.L."/>
        </authorList>
    </citation>
    <scope>NUCLEOTIDE SEQUENCE [LARGE SCALE GENOMIC DNA]</scope>
    <source>
        <strain evidence="1 2">P6497</strain>
    </source>
</reference>
<organism evidence="1 2">
    <name type="scientific">Phytophthora sojae (strain P6497)</name>
    <name type="common">Soybean stem and root rot agent</name>
    <name type="synonym">Phytophthora megasperma f. sp. glycines</name>
    <dbReference type="NCBI Taxonomy" id="1094619"/>
    <lineage>
        <taxon>Eukaryota</taxon>
        <taxon>Sar</taxon>
        <taxon>Stramenopiles</taxon>
        <taxon>Oomycota</taxon>
        <taxon>Peronosporomycetes</taxon>
        <taxon>Peronosporales</taxon>
        <taxon>Peronosporaceae</taxon>
        <taxon>Phytophthora</taxon>
    </lineage>
</organism>
<feature type="non-terminal residue" evidence="1">
    <location>
        <position position="57"/>
    </location>
</feature>
<dbReference type="GeneID" id="20651546"/>
<dbReference type="Proteomes" id="UP000002640">
    <property type="component" value="Unassembled WGS sequence"/>
</dbReference>
<dbReference type="InParanoid" id="G4YRP8"/>
<dbReference type="EMBL" id="JH159152">
    <property type="protein sequence ID" value="EGZ24089.1"/>
    <property type="molecule type" value="Genomic_DNA"/>
</dbReference>
<keyword evidence="2" id="KW-1185">Reference proteome</keyword>
<proteinExistence type="predicted"/>
<gene>
    <name evidence="1" type="ORF">PHYSODRAFT_408076</name>
</gene>
<feature type="non-terminal residue" evidence="1">
    <location>
        <position position="1"/>
    </location>
</feature>
<accession>G4YRP8</accession>
<dbReference type="RefSeq" id="XP_009519377.1">
    <property type="nucleotide sequence ID" value="XM_009521082.1"/>
</dbReference>
<name>G4YRP8_PHYSP</name>
<evidence type="ECO:0000313" key="2">
    <source>
        <dbReference type="Proteomes" id="UP000002640"/>
    </source>
</evidence>
<dbReference type="KEGG" id="psoj:PHYSODRAFT_408076"/>
<dbReference type="AlphaFoldDB" id="G4YRP8"/>
<protein>
    <submittedName>
        <fullName evidence="1">Uncharacterized protein</fullName>
    </submittedName>
</protein>
<sequence length="57" mass="6806">VKCAGNEKDRTMVMLLGDSLGSKYSHFIVFKVRESKIEIRRQENKTFRHEFSRGMWK</sequence>
<evidence type="ECO:0000313" key="1">
    <source>
        <dbReference type="EMBL" id="EGZ24089.1"/>
    </source>
</evidence>